<evidence type="ECO:0000256" key="1">
    <source>
        <dbReference type="ARBA" id="ARBA00022741"/>
    </source>
</evidence>
<dbReference type="SUPFAM" id="SSF52540">
    <property type="entry name" value="P-loop containing nucleoside triphosphate hydrolases"/>
    <property type="match status" value="1"/>
</dbReference>
<dbReference type="Proteomes" id="UP000594262">
    <property type="component" value="Unplaced"/>
</dbReference>
<dbReference type="InterPro" id="IPR003495">
    <property type="entry name" value="CobW/HypB/UreG_nucleotide-bd"/>
</dbReference>
<evidence type="ECO:0008006" key="12">
    <source>
        <dbReference type="Google" id="ProtNLM"/>
    </source>
</evidence>
<accession>A0A7M5XCN3</accession>
<evidence type="ECO:0000259" key="8">
    <source>
        <dbReference type="Pfam" id="PF02492"/>
    </source>
</evidence>
<protein>
    <recommendedName>
        <fullName evidence="12">COBW domain containing protein</fullName>
    </recommendedName>
</protein>
<evidence type="ECO:0000256" key="5">
    <source>
        <dbReference type="ARBA" id="ARBA00023186"/>
    </source>
</evidence>
<dbReference type="EnsemblMetazoa" id="CLYHEMT021149.1">
    <property type="protein sequence ID" value="CLYHEMP021149.1"/>
    <property type="gene ID" value="CLYHEMG021149"/>
</dbReference>
<dbReference type="PANTHER" id="PTHR13748">
    <property type="entry name" value="COBW-RELATED"/>
    <property type="match status" value="1"/>
</dbReference>
<evidence type="ECO:0000256" key="4">
    <source>
        <dbReference type="ARBA" id="ARBA00023134"/>
    </source>
</evidence>
<dbReference type="InterPro" id="IPR027417">
    <property type="entry name" value="P-loop_NTPase"/>
</dbReference>
<evidence type="ECO:0000256" key="3">
    <source>
        <dbReference type="ARBA" id="ARBA00022833"/>
    </source>
</evidence>
<keyword evidence="3" id="KW-0862">Zinc</keyword>
<evidence type="ECO:0000256" key="2">
    <source>
        <dbReference type="ARBA" id="ARBA00022801"/>
    </source>
</evidence>
<comment type="similarity">
    <text evidence="6">Belongs to the SIMIBI class G3E GTPase family. ZNG1 subfamily.</text>
</comment>
<name>A0A7M5XCN3_9CNID</name>
<dbReference type="GeneID" id="136811182"/>
<dbReference type="Pfam" id="PF07683">
    <property type="entry name" value="CobW_C"/>
    <property type="match status" value="1"/>
</dbReference>
<proteinExistence type="inferred from homology"/>
<dbReference type="InterPro" id="IPR036627">
    <property type="entry name" value="CobW-likC_sf"/>
</dbReference>
<evidence type="ECO:0000313" key="11">
    <source>
        <dbReference type="Proteomes" id="UP000594262"/>
    </source>
</evidence>
<dbReference type="InterPro" id="IPR011629">
    <property type="entry name" value="CobW-like_C"/>
</dbReference>
<dbReference type="PANTHER" id="PTHR13748:SF31">
    <property type="entry name" value="ZINC-REGULATED GTPASE METALLOPROTEIN ACTIVATOR 1A-RELATED"/>
    <property type="match status" value="1"/>
</dbReference>
<dbReference type="SUPFAM" id="SSF90002">
    <property type="entry name" value="Hypothetical protein YjiA, C-terminal domain"/>
    <property type="match status" value="1"/>
</dbReference>
<evidence type="ECO:0000256" key="7">
    <source>
        <dbReference type="ARBA" id="ARBA00049117"/>
    </source>
</evidence>
<dbReference type="GO" id="GO:0005737">
    <property type="term" value="C:cytoplasm"/>
    <property type="evidence" value="ECO:0007669"/>
    <property type="project" value="TreeGrafter"/>
</dbReference>
<dbReference type="CDD" id="cd03112">
    <property type="entry name" value="CobW-like"/>
    <property type="match status" value="1"/>
</dbReference>
<organism evidence="10 11">
    <name type="scientific">Clytia hemisphaerica</name>
    <dbReference type="NCBI Taxonomy" id="252671"/>
    <lineage>
        <taxon>Eukaryota</taxon>
        <taxon>Metazoa</taxon>
        <taxon>Cnidaria</taxon>
        <taxon>Hydrozoa</taxon>
        <taxon>Hydroidolina</taxon>
        <taxon>Leptothecata</taxon>
        <taxon>Obeliida</taxon>
        <taxon>Clytiidae</taxon>
        <taxon>Clytia</taxon>
    </lineage>
</organism>
<dbReference type="GO" id="GO:0005525">
    <property type="term" value="F:GTP binding"/>
    <property type="evidence" value="ECO:0007669"/>
    <property type="project" value="UniProtKB-KW"/>
</dbReference>
<dbReference type="Pfam" id="PF02492">
    <property type="entry name" value="cobW"/>
    <property type="match status" value="1"/>
</dbReference>
<evidence type="ECO:0000313" key="10">
    <source>
        <dbReference type="EnsemblMetazoa" id="CLYHEMP021149.1"/>
    </source>
</evidence>
<keyword evidence="1" id="KW-0547">Nucleotide-binding</keyword>
<dbReference type="RefSeq" id="XP_066923901.1">
    <property type="nucleotide sequence ID" value="XM_067067800.1"/>
</dbReference>
<dbReference type="Gene3D" id="3.30.1220.10">
    <property type="entry name" value="CobW-like, C-terminal domain"/>
    <property type="match status" value="1"/>
</dbReference>
<dbReference type="InterPro" id="IPR051316">
    <property type="entry name" value="Zinc-reg_GTPase_activator"/>
</dbReference>
<evidence type="ECO:0000259" key="9">
    <source>
        <dbReference type="Pfam" id="PF07683"/>
    </source>
</evidence>
<keyword evidence="2" id="KW-0378">Hydrolase</keyword>
<sequence length="362" mass="40670">MADSDSDEDVPILVDTRVEENEEEKEHSKVPVTILTGFLGAGKTSLLNYILNFQQEKKIAVILNEFGEGSALEKSLSIGQDGDLFEEWLELRNGCLCCSVKDNGIKAIENLMTKRGKFDYILLETTGLANPAPIASSFWLDDALCSDLYLDGIITVVDSKFCAKQITNENKEASTNYEFCNQIALADVILLNKIDLINDNVIEDSLKRVKGINATAKIHKTSYGKVDLNEILDLHAYDTGKVNFERVLEVTERQGDGHLDNSITTCTFYFDGVMNENDLDRVLEDLLWSDDELNTGAQQKILRLKAVVNLESEPESSHQVQAVYDIFDKYKLPHREDVNKVIAIGHNLKPQDMEQKFLAIKK</sequence>
<reference evidence="10" key="1">
    <citation type="submission" date="2021-01" db="UniProtKB">
        <authorList>
            <consortium name="EnsemblMetazoa"/>
        </authorList>
    </citation>
    <scope>IDENTIFICATION</scope>
</reference>
<dbReference type="OrthoDB" id="258627at2759"/>
<dbReference type="GO" id="GO:0016787">
    <property type="term" value="F:hydrolase activity"/>
    <property type="evidence" value="ECO:0007669"/>
    <property type="project" value="UniProtKB-KW"/>
</dbReference>
<feature type="domain" description="CobW C-terminal" evidence="9">
    <location>
        <begin position="263"/>
        <end position="359"/>
    </location>
</feature>
<feature type="domain" description="CobW/HypB/UreG nucleotide-binding" evidence="8">
    <location>
        <begin position="31"/>
        <end position="219"/>
    </location>
</feature>
<keyword evidence="5" id="KW-0143">Chaperone</keyword>
<dbReference type="AlphaFoldDB" id="A0A7M5XCN3"/>
<keyword evidence="4" id="KW-0342">GTP-binding</keyword>
<evidence type="ECO:0000256" key="6">
    <source>
        <dbReference type="ARBA" id="ARBA00034320"/>
    </source>
</evidence>
<dbReference type="Gene3D" id="3.40.50.300">
    <property type="entry name" value="P-loop containing nucleotide triphosphate hydrolases"/>
    <property type="match status" value="1"/>
</dbReference>
<comment type="catalytic activity">
    <reaction evidence="7">
        <text>GTP + H2O = GDP + phosphate + H(+)</text>
        <dbReference type="Rhea" id="RHEA:19669"/>
        <dbReference type="ChEBI" id="CHEBI:15377"/>
        <dbReference type="ChEBI" id="CHEBI:15378"/>
        <dbReference type="ChEBI" id="CHEBI:37565"/>
        <dbReference type="ChEBI" id="CHEBI:43474"/>
        <dbReference type="ChEBI" id="CHEBI:58189"/>
    </reaction>
    <physiologicalReaction direction="left-to-right" evidence="7">
        <dbReference type="Rhea" id="RHEA:19670"/>
    </physiologicalReaction>
</comment>
<keyword evidence="11" id="KW-1185">Reference proteome</keyword>